<dbReference type="KEGG" id="mgot:MgSA37_00390"/>
<evidence type="ECO:0000313" key="2">
    <source>
        <dbReference type="Proteomes" id="UP000218263"/>
    </source>
</evidence>
<dbReference type="AlphaFoldDB" id="A0A110B078"/>
<dbReference type="OrthoDB" id="794435at2"/>
<reference evidence="1 2" key="1">
    <citation type="submission" date="2015-12" db="EMBL/GenBank/DDBJ databases">
        <title>Genome sequence of Mucilaginibacter gotjawali.</title>
        <authorList>
            <person name="Lee J.S."/>
            <person name="Lee K.C."/>
            <person name="Kim K.K."/>
            <person name="Lee B.W."/>
        </authorList>
    </citation>
    <scope>NUCLEOTIDE SEQUENCE [LARGE SCALE GENOMIC DNA]</scope>
    <source>
        <strain evidence="1 2">SA3-7</strain>
    </source>
</reference>
<proteinExistence type="predicted"/>
<organism evidence="1 2">
    <name type="scientific">Mucilaginibacter gotjawali</name>
    <dbReference type="NCBI Taxonomy" id="1550579"/>
    <lineage>
        <taxon>Bacteria</taxon>
        <taxon>Pseudomonadati</taxon>
        <taxon>Bacteroidota</taxon>
        <taxon>Sphingobacteriia</taxon>
        <taxon>Sphingobacteriales</taxon>
        <taxon>Sphingobacteriaceae</taxon>
        <taxon>Mucilaginibacter</taxon>
    </lineage>
</organism>
<name>A0A110B078_9SPHI</name>
<sequence>MKNSLKYLKLWQKKRGEMQVNDDPQADWLRIQSLLDEQMPEVKRLSGFKRLKILPTFFIAFSAAAMVYMVSNIVSLEKNKHPVKHGYHHTANFIPDSANQSQAIAVDSLNPAGSGTAADSTGLTGETAQNADSSLVKPINDEAATNRTKPAKNVGVAGGQAPAGQVSGGINAQNKTVSASKGFGQRTALSNLLHVSGQRNNTGLHAAGRGAKGLVQSRYPGHALLPNAPNSNNEPVSDAITPNLFTGTQNASVSRDNPFIAAVKPQIDFTAISAVHPVNLPAFGSGLVPTGSGQPPAAKNTKGKTAKAKNNKPSDIDWGILTGVNSAGSFTPKNQNANFYGSSPVDLYFGLFVSYKVNATWAIAPQLRLFSPQTITTTYSHANNSKVDSNQNLTITSSRKVYALSVPIYAVYNATSNLSIKAGPVINFPIKQINTNSLLQPATLKADSAYYTNIIGIINKTKYDQKLNFGISAGASYKYKRFIFEAAYLKSLSGYSVTSGLGSYKSYNGTFQFTIGFQLDKLKP</sequence>
<dbReference type="InterPro" id="IPR025665">
    <property type="entry name" value="Beta-barrel_OMP_2"/>
</dbReference>
<gene>
    <name evidence="1" type="ORF">MgSA37_00390</name>
</gene>
<keyword evidence="2" id="KW-1185">Reference proteome</keyword>
<dbReference type="Proteomes" id="UP000218263">
    <property type="component" value="Chromosome"/>
</dbReference>
<dbReference type="Pfam" id="PF13568">
    <property type="entry name" value="OMP_b-brl_2"/>
    <property type="match status" value="1"/>
</dbReference>
<dbReference type="EMBL" id="AP017313">
    <property type="protein sequence ID" value="BAU52240.1"/>
    <property type="molecule type" value="Genomic_DNA"/>
</dbReference>
<protein>
    <submittedName>
        <fullName evidence="1">Uncharacterized protein</fullName>
    </submittedName>
</protein>
<evidence type="ECO:0000313" key="1">
    <source>
        <dbReference type="EMBL" id="BAU52240.1"/>
    </source>
</evidence>
<accession>A0A110B078</accession>
<dbReference type="RefSeq" id="WP_096349589.1">
    <property type="nucleotide sequence ID" value="NZ_AP017313.1"/>
</dbReference>